<keyword evidence="3" id="KW-1003">Cell membrane</keyword>
<keyword evidence="7 8" id="KW-0472">Membrane</keyword>
<keyword evidence="6 8" id="KW-1133">Transmembrane helix</keyword>
<evidence type="ECO:0000313" key="10">
    <source>
        <dbReference type="Proteomes" id="UP000886740"/>
    </source>
</evidence>
<dbReference type="AlphaFoldDB" id="A0A9D1XC67"/>
<feature type="transmembrane region" description="Helical" evidence="8">
    <location>
        <begin position="9"/>
        <end position="29"/>
    </location>
</feature>
<dbReference type="InterPro" id="IPR007227">
    <property type="entry name" value="Cell_shape_determining_MreD"/>
</dbReference>
<name>A0A9D1XC67_9BACT</name>
<proteinExistence type="inferred from homology"/>
<evidence type="ECO:0000256" key="1">
    <source>
        <dbReference type="ARBA" id="ARBA00004651"/>
    </source>
</evidence>
<sequence>MINNLIRGLLYVIVFVLLQVLFLNNIHFLKIATPFLYLYVILRLPLGESRSGILLFSFFLGLLVDLFGNTAGMHAFATTFAGFCREPLIRLWNGKDLPAGAIPSSKVFGMGGYLRYALSVILIHHTMVFGIESLTLFDPFFLVIRILGSVLLTFILVCIFEGFNVVRQKSGE</sequence>
<feature type="transmembrane region" description="Helical" evidence="8">
    <location>
        <begin position="113"/>
        <end position="131"/>
    </location>
</feature>
<evidence type="ECO:0000256" key="2">
    <source>
        <dbReference type="ARBA" id="ARBA00007776"/>
    </source>
</evidence>
<evidence type="ECO:0000256" key="8">
    <source>
        <dbReference type="SAM" id="Phobius"/>
    </source>
</evidence>
<accession>A0A9D1XC67</accession>
<reference evidence="9" key="1">
    <citation type="journal article" date="2021" name="PeerJ">
        <title>Extensive microbial diversity within the chicken gut microbiome revealed by metagenomics and culture.</title>
        <authorList>
            <person name="Gilroy R."/>
            <person name="Ravi A."/>
            <person name="Getino M."/>
            <person name="Pursley I."/>
            <person name="Horton D.L."/>
            <person name="Alikhan N.F."/>
            <person name="Baker D."/>
            <person name="Gharbi K."/>
            <person name="Hall N."/>
            <person name="Watson M."/>
            <person name="Adriaenssens E.M."/>
            <person name="Foster-Nyarko E."/>
            <person name="Jarju S."/>
            <person name="Secka A."/>
            <person name="Antonio M."/>
            <person name="Oren A."/>
            <person name="Chaudhuri R.R."/>
            <person name="La Ragione R."/>
            <person name="Hildebrand F."/>
            <person name="Pallen M.J."/>
        </authorList>
    </citation>
    <scope>NUCLEOTIDE SEQUENCE</scope>
    <source>
        <strain evidence="9">ChiGjej6B6-14162</strain>
    </source>
</reference>
<dbReference type="NCBIfam" id="TIGR03426">
    <property type="entry name" value="shape_MreD"/>
    <property type="match status" value="1"/>
</dbReference>
<evidence type="ECO:0000256" key="6">
    <source>
        <dbReference type="ARBA" id="ARBA00022989"/>
    </source>
</evidence>
<evidence type="ECO:0000256" key="4">
    <source>
        <dbReference type="ARBA" id="ARBA00022692"/>
    </source>
</evidence>
<keyword evidence="4 8" id="KW-0812">Transmembrane</keyword>
<keyword evidence="5" id="KW-0133">Cell shape</keyword>
<dbReference type="GO" id="GO:0008360">
    <property type="term" value="P:regulation of cell shape"/>
    <property type="evidence" value="ECO:0007669"/>
    <property type="project" value="UniProtKB-KW"/>
</dbReference>
<dbReference type="EMBL" id="DXEL01000067">
    <property type="protein sequence ID" value="HIX75305.1"/>
    <property type="molecule type" value="Genomic_DNA"/>
</dbReference>
<dbReference type="Proteomes" id="UP000886740">
    <property type="component" value="Unassembled WGS sequence"/>
</dbReference>
<comment type="caution">
    <text evidence="9">The sequence shown here is derived from an EMBL/GenBank/DDBJ whole genome shotgun (WGS) entry which is preliminary data.</text>
</comment>
<comment type="similarity">
    <text evidence="2">Belongs to the MreD family.</text>
</comment>
<evidence type="ECO:0000256" key="3">
    <source>
        <dbReference type="ARBA" id="ARBA00022475"/>
    </source>
</evidence>
<comment type="subcellular location">
    <subcellularLocation>
        <location evidence="1">Cell membrane</location>
        <topology evidence="1">Multi-pass membrane protein</topology>
    </subcellularLocation>
</comment>
<feature type="transmembrane region" description="Helical" evidence="8">
    <location>
        <begin position="49"/>
        <end position="68"/>
    </location>
</feature>
<evidence type="ECO:0000256" key="7">
    <source>
        <dbReference type="ARBA" id="ARBA00023136"/>
    </source>
</evidence>
<evidence type="ECO:0000313" key="9">
    <source>
        <dbReference type="EMBL" id="HIX75305.1"/>
    </source>
</evidence>
<feature type="transmembrane region" description="Helical" evidence="8">
    <location>
        <begin position="143"/>
        <end position="166"/>
    </location>
</feature>
<organism evidence="9 10">
    <name type="scientific">Candidatus Parabacteroides intestinipullorum</name>
    <dbReference type="NCBI Taxonomy" id="2838723"/>
    <lineage>
        <taxon>Bacteria</taxon>
        <taxon>Pseudomonadati</taxon>
        <taxon>Bacteroidota</taxon>
        <taxon>Bacteroidia</taxon>
        <taxon>Bacteroidales</taxon>
        <taxon>Tannerellaceae</taxon>
        <taxon>Parabacteroides</taxon>
    </lineage>
</organism>
<protein>
    <submittedName>
        <fullName evidence="9">Rod shape-determining protein MreD</fullName>
    </submittedName>
</protein>
<gene>
    <name evidence="9" type="primary">mreD</name>
    <name evidence="9" type="ORF">H9977_09780</name>
</gene>
<reference evidence="9" key="2">
    <citation type="submission" date="2021-04" db="EMBL/GenBank/DDBJ databases">
        <authorList>
            <person name="Gilroy R."/>
        </authorList>
    </citation>
    <scope>NUCLEOTIDE SEQUENCE</scope>
    <source>
        <strain evidence="9">ChiGjej6B6-14162</strain>
    </source>
</reference>
<evidence type="ECO:0000256" key="5">
    <source>
        <dbReference type="ARBA" id="ARBA00022960"/>
    </source>
</evidence>
<dbReference type="GO" id="GO:0005886">
    <property type="term" value="C:plasma membrane"/>
    <property type="evidence" value="ECO:0007669"/>
    <property type="project" value="UniProtKB-SubCell"/>
</dbReference>